<reference evidence="1" key="2">
    <citation type="journal article" date="2015" name="Fish Shellfish Immunol.">
        <title>Early steps in the European eel (Anguilla anguilla)-Vibrio vulnificus interaction in the gills: Role of the RtxA13 toxin.</title>
        <authorList>
            <person name="Callol A."/>
            <person name="Pajuelo D."/>
            <person name="Ebbesson L."/>
            <person name="Teles M."/>
            <person name="MacKenzie S."/>
            <person name="Amaro C."/>
        </authorList>
    </citation>
    <scope>NUCLEOTIDE SEQUENCE</scope>
</reference>
<name>A0A0E9VAB7_ANGAN</name>
<sequence length="64" mass="7596">MCHMLLLYKYKCVILKIKTMKWNRYIFGNRIFPKLSVCSDNPSNLHKSIMNVFSSTELNGFSYK</sequence>
<organism evidence="1">
    <name type="scientific">Anguilla anguilla</name>
    <name type="common">European freshwater eel</name>
    <name type="synonym">Muraena anguilla</name>
    <dbReference type="NCBI Taxonomy" id="7936"/>
    <lineage>
        <taxon>Eukaryota</taxon>
        <taxon>Metazoa</taxon>
        <taxon>Chordata</taxon>
        <taxon>Craniata</taxon>
        <taxon>Vertebrata</taxon>
        <taxon>Euteleostomi</taxon>
        <taxon>Actinopterygii</taxon>
        <taxon>Neopterygii</taxon>
        <taxon>Teleostei</taxon>
        <taxon>Anguilliformes</taxon>
        <taxon>Anguillidae</taxon>
        <taxon>Anguilla</taxon>
    </lineage>
</organism>
<reference evidence="1" key="1">
    <citation type="submission" date="2014-11" db="EMBL/GenBank/DDBJ databases">
        <authorList>
            <person name="Amaro Gonzalez C."/>
        </authorList>
    </citation>
    <scope>NUCLEOTIDE SEQUENCE</scope>
</reference>
<evidence type="ECO:0000313" key="1">
    <source>
        <dbReference type="EMBL" id="JAH74395.1"/>
    </source>
</evidence>
<accession>A0A0E9VAB7</accession>
<dbReference type="AlphaFoldDB" id="A0A0E9VAB7"/>
<protein>
    <submittedName>
        <fullName evidence="1">Uncharacterized protein</fullName>
    </submittedName>
</protein>
<dbReference type="EMBL" id="GBXM01034182">
    <property type="protein sequence ID" value="JAH74395.1"/>
    <property type="molecule type" value="Transcribed_RNA"/>
</dbReference>
<proteinExistence type="predicted"/>